<dbReference type="InterPro" id="IPR020904">
    <property type="entry name" value="Sc_DH/Rdtase_CS"/>
</dbReference>
<dbReference type="CDD" id="cd05233">
    <property type="entry name" value="SDR_c"/>
    <property type="match status" value="1"/>
</dbReference>
<dbReference type="Gene3D" id="3.40.50.720">
    <property type="entry name" value="NAD(P)-binding Rossmann-like Domain"/>
    <property type="match status" value="1"/>
</dbReference>
<dbReference type="InterPro" id="IPR036291">
    <property type="entry name" value="NAD(P)-bd_dom_sf"/>
</dbReference>
<dbReference type="Pfam" id="PF13561">
    <property type="entry name" value="adh_short_C2"/>
    <property type="match status" value="1"/>
</dbReference>
<reference evidence="3 4" key="1">
    <citation type="submission" date="2015-02" db="EMBL/GenBank/DDBJ databases">
        <authorList>
            <person name="Ju K.-S."/>
            <person name="Doroghazi J.R."/>
            <person name="Metcalf W."/>
        </authorList>
    </citation>
    <scope>NUCLEOTIDE SEQUENCE [LARGE SCALE GENOMIC DNA]</scope>
    <source>
        <strain evidence="3 4">ATCC 31215</strain>
    </source>
</reference>
<dbReference type="Proteomes" id="UP000033699">
    <property type="component" value="Unassembled WGS sequence"/>
</dbReference>
<dbReference type="EMBL" id="JZKH01000131">
    <property type="protein sequence ID" value="KJS58201.1"/>
    <property type="molecule type" value="Genomic_DNA"/>
</dbReference>
<comment type="similarity">
    <text evidence="1">Belongs to the short-chain dehydrogenases/reductases (SDR) family.</text>
</comment>
<dbReference type="SUPFAM" id="SSF51735">
    <property type="entry name" value="NAD(P)-binding Rossmann-fold domains"/>
    <property type="match status" value="1"/>
</dbReference>
<dbReference type="PANTHER" id="PTHR24321">
    <property type="entry name" value="DEHYDROGENASES, SHORT CHAIN"/>
    <property type="match status" value="1"/>
</dbReference>
<name>A0A0F2T704_STRR3</name>
<proteinExistence type="inferred from homology"/>
<dbReference type="PATRIC" id="fig|359131.3.peg.1491"/>
<evidence type="ECO:0000313" key="4">
    <source>
        <dbReference type="Proteomes" id="UP000033699"/>
    </source>
</evidence>
<dbReference type="OrthoDB" id="9803333at2"/>
<evidence type="ECO:0000256" key="1">
    <source>
        <dbReference type="ARBA" id="ARBA00006484"/>
    </source>
</evidence>
<gene>
    <name evidence="3" type="ORF">VM95_34870</name>
</gene>
<comment type="caution">
    <text evidence="3">The sequence shown here is derived from an EMBL/GenBank/DDBJ whole genome shotgun (WGS) entry which is preliminary data.</text>
</comment>
<dbReference type="PROSITE" id="PS00061">
    <property type="entry name" value="ADH_SHORT"/>
    <property type="match status" value="1"/>
</dbReference>
<evidence type="ECO:0000313" key="3">
    <source>
        <dbReference type="EMBL" id="KJS58201.1"/>
    </source>
</evidence>
<dbReference type="InterPro" id="IPR002347">
    <property type="entry name" value="SDR_fam"/>
</dbReference>
<protein>
    <submittedName>
        <fullName evidence="3">Oxidoreductase</fullName>
    </submittedName>
</protein>
<evidence type="ECO:0000256" key="2">
    <source>
        <dbReference type="ARBA" id="ARBA00023002"/>
    </source>
</evidence>
<dbReference type="AlphaFoldDB" id="A0A0F2T704"/>
<dbReference type="GO" id="GO:0016491">
    <property type="term" value="F:oxidoreductase activity"/>
    <property type="evidence" value="ECO:0007669"/>
    <property type="project" value="UniProtKB-KW"/>
</dbReference>
<dbReference type="PANTHER" id="PTHR24321:SF8">
    <property type="entry name" value="ESTRADIOL 17-BETA-DEHYDROGENASE 8-RELATED"/>
    <property type="match status" value="1"/>
</dbReference>
<dbReference type="FunFam" id="3.40.50.720:FF:000084">
    <property type="entry name" value="Short-chain dehydrogenase reductase"/>
    <property type="match status" value="1"/>
</dbReference>
<accession>A0A0F2T704</accession>
<keyword evidence="4" id="KW-1185">Reference proteome</keyword>
<organism evidence="3 4">
    <name type="scientific">Streptomyces rubellomurinus (strain ATCC 31215)</name>
    <dbReference type="NCBI Taxonomy" id="359131"/>
    <lineage>
        <taxon>Bacteria</taxon>
        <taxon>Bacillati</taxon>
        <taxon>Actinomycetota</taxon>
        <taxon>Actinomycetes</taxon>
        <taxon>Kitasatosporales</taxon>
        <taxon>Streptomycetaceae</taxon>
        <taxon>Streptomyces</taxon>
    </lineage>
</organism>
<dbReference type="PRINTS" id="PR00081">
    <property type="entry name" value="GDHRDH"/>
</dbReference>
<keyword evidence="2" id="KW-0560">Oxidoreductase</keyword>
<sequence>MTDFDGRVVLITGGTSGMGLATARLLLENGAHVVITGRSEERLARAAEELDGGARLLTVRADSASLADLDRLVALIRDHHGRLDGVFANAGVGVFQRGSEATEQDFDHLVDVNFKGVFFTIQKALPLLEAAGGGSVVINASWTLHRGMAVAPVYAATKAAVHNLARTLGSDFAERGIRVNSISPGYIVTEMFEAAVPDPASHEAIRSQVPLKRLGRAEDIAETVAFLLSRRSSYITAQDIVVDGGLVTAIPAS</sequence>